<name>A0A9W3A6Y6_BIOGL</name>
<keyword evidence="7 10" id="KW-1015">Disulfide bond</keyword>
<evidence type="ECO:0000256" key="8">
    <source>
        <dbReference type="ARBA" id="ARBA00023170"/>
    </source>
</evidence>
<gene>
    <name evidence="13" type="primary">LOC129925853</name>
</gene>
<dbReference type="InterPro" id="IPR036055">
    <property type="entry name" value="LDL_receptor-like_sf"/>
</dbReference>
<keyword evidence="4" id="KW-0677">Repeat</keyword>
<keyword evidence="8" id="KW-0675">Receptor</keyword>
<keyword evidence="6" id="KW-0472">Membrane</keyword>
<keyword evidence="3 11" id="KW-0732">Signal</keyword>
<dbReference type="SMART" id="SM00192">
    <property type="entry name" value="LDLa"/>
    <property type="match status" value="2"/>
</dbReference>
<evidence type="ECO:0000256" key="10">
    <source>
        <dbReference type="PROSITE-ProRule" id="PRU00124"/>
    </source>
</evidence>
<feature type="chain" id="PRO_5040721297" evidence="11">
    <location>
        <begin position="19"/>
        <end position="103"/>
    </location>
</feature>
<feature type="disulfide bond" evidence="10">
    <location>
        <begin position="73"/>
        <end position="91"/>
    </location>
</feature>
<evidence type="ECO:0000256" key="2">
    <source>
        <dbReference type="ARBA" id="ARBA00022692"/>
    </source>
</evidence>
<dbReference type="Pfam" id="PF00057">
    <property type="entry name" value="Ldl_recept_a"/>
    <property type="match status" value="2"/>
</dbReference>
<dbReference type="GeneID" id="129925853"/>
<evidence type="ECO:0000313" key="13">
    <source>
        <dbReference type="RefSeq" id="XP_055882943.1"/>
    </source>
</evidence>
<sequence>MFFRVCVLSLLVFVVVSAEKKQRQALCLSNDFKCTNGMCIDATWKCDAEEDCSDGADEAGCPTDCSGPNMFKCANTKCIPAQYKCDNDDDCGDKTDEANCPAG</sequence>
<dbReference type="PROSITE" id="PS01209">
    <property type="entry name" value="LDLRA_1"/>
    <property type="match status" value="2"/>
</dbReference>
<evidence type="ECO:0000256" key="9">
    <source>
        <dbReference type="ARBA" id="ARBA00023180"/>
    </source>
</evidence>
<evidence type="ECO:0000256" key="6">
    <source>
        <dbReference type="ARBA" id="ARBA00023136"/>
    </source>
</evidence>
<dbReference type="RefSeq" id="XP_055882943.1">
    <property type="nucleotide sequence ID" value="XM_056026968.1"/>
</dbReference>
<dbReference type="InterPro" id="IPR023415">
    <property type="entry name" value="LDLR_class-A_CS"/>
</dbReference>
<feature type="signal peptide" evidence="11">
    <location>
        <begin position="1"/>
        <end position="18"/>
    </location>
</feature>
<dbReference type="PANTHER" id="PTHR22722">
    <property type="entry name" value="LOW-DENSITY LIPOPROTEIN RECEPTOR-RELATED PROTEIN 2-RELATED"/>
    <property type="match status" value="1"/>
</dbReference>
<dbReference type="PRINTS" id="PR00261">
    <property type="entry name" value="LDLRECEPTOR"/>
</dbReference>
<feature type="disulfide bond" evidence="10">
    <location>
        <begin position="85"/>
        <end position="100"/>
    </location>
</feature>
<dbReference type="FunFam" id="4.10.400.10:FF:000034">
    <property type="entry name" value="Low-density lipoprotein receptor-related protein 2"/>
    <property type="match status" value="1"/>
</dbReference>
<evidence type="ECO:0000256" key="5">
    <source>
        <dbReference type="ARBA" id="ARBA00022989"/>
    </source>
</evidence>
<organism evidence="12 13">
    <name type="scientific">Biomphalaria glabrata</name>
    <name type="common">Bloodfluke planorb</name>
    <name type="synonym">Freshwater snail</name>
    <dbReference type="NCBI Taxonomy" id="6526"/>
    <lineage>
        <taxon>Eukaryota</taxon>
        <taxon>Metazoa</taxon>
        <taxon>Spiralia</taxon>
        <taxon>Lophotrochozoa</taxon>
        <taxon>Mollusca</taxon>
        <taxon>Gastropoda</taxon>
        <taxon>Heterobranchia</taxon>
        <taxon>Euthyneura</taxon>
        <taxon>Panpulmonata</taxon>
        <taxon>Hygrophila</taxon>
        <taxon>Lymnaeoidea</taxon>
        <taxon>Planorbidae</taxon>
        <taxon>Biomphalaria</taxon>
    </lineage>
</organism>
<dbReference type="SUPFAM" id="SSF57424">
    <property type="entry name" value="LDL receptor-like module"/>
    <property type="match status" value="2"/>
</dbReference>
<feature type="disulfide bond" evidence="10">
    <location>
        <begin position="27"/>
        <end position="39"/>
    </location>
</feature>
<keyword evidence="5" id="KW-1133">Transmembrane helix</keyword>
<evidence type="ECO:0000256" key="4">
    <source>
        <dbReference type="ARBA" id="ARBA00022737"/>
    </source>
</evidence>
<proteinExistence type="predicted"/>
<dbReference type="OMA" id="CEDINDG"/>
<dbReference type="InterPro" id="IPR002172">
    <property type="entry name" value="LDrepeatLR_classA_rpt"/>
</dbReference>
<dbReference type="OrthoDB" id="19606at2759"/>
<dbReference type="GO" id="GO:0005886">
    <property type="term" value="C:plasma membrane"/>
    <property type="evidence" value="ECO:0007669"/>
    <property type="project" value="TreeGrafter"/>
</dbReference>
<keyword evidence="12" id="KW-1185">Reference proteome</keyword>
<evidence type="ECO:0000256" key="7">
    <source>
        <dbReference type="ARBA" id="ARBA00023157"/>
    </source>
</evidence>
<dbReference type="AlphaFoldDB" id="A0A9W3A6Y6"/>
<evidence type="ECO:0000256" key="11">
    <source>
        <dbReference type="SAM" id="SignalP"/>
    </source>
</evidence>
<keyword evidence="9" id="KW-0325">Glycoprotein</keyword>
<dbReference type="PROSITE" id="PS50068">
    <property type="entry name" value="LDLRA_2"/>
    <property type="match status" value="2"/>
</dbReference>
<accession>A0A9W3A6Y6</accession>
<dbReference type="FunFam" id="4.10.400.10:FF:000011">
    <property type="entry name" value="Low-density lipoprotein receptor-related protein 1"/>
    <property type="match status" value="1"/>
</dbReference>
<feature type="disulfide bond" evidence="10">
    <location>
        <begin position="34"/>
        <end position="52"/>
    </location>
</feature>
<evidence type="ECO:0000256" key="3">
    <source>
        <dbReference type="ARBA" id="ARBA00022729"/>
    </source>
</evidence>
<dbReference type="CDD" id="cd00112">
    <property type="entry name" value="LDLa"/>
    <property type="match status" value="2"/>
</dbReference>
<dbReference type="Gene3D" id="4.10.400.10">
    <property type="entry name" value="Low-density Lipoprotein Receptor"/>
    <property type="match status" value="2"/>
</dbReference>
<comment type="subcellular location">
    <subcellularLocation>
        <location evidence="1">Membrane</location>
        <topology evidence="1">Single-pass membrane protein</topology>
    </subcellularLocation>
</comment>
<feature type="disulfide bond" evidence="10">
    <location>
        <begin position="46"/>
        <end position="61"/>
    </location>
</feature>
<dbReference type="InterPro" id="IPR051221">
    <property type="entry name" value="LDLR-related"/>
</dbReference>
<reference evidence="13" key="1">
    <citation type="submission" date="2025-08" db="UniProtKB">
        <authorList>
            <consortium name="RefSeq"/>
        </authorList>
    </citation>
    <scope>IDENTIFICATION</scope>
</reference>
<evidence type="ECO:0000313" key="12">
    <source>
        <dbReference type="Proteomes" id="UP001165740"/>
    </source>
</evidence>
<comment type="caution">
    <text evidence="10">Lacks conserved residue(s) required for the propagation of feature annotation.</text>
</comment>
<evidence type="ECO:0000256" key="1">
    <source>
        <dbReference type="ARBA" id="ARBA00004167"/>
    </source>
</evidence>
<keyword evidence="2" id="KW-0812">Transmembrane</keyword>
<dbReference type="GO" id="GO:0043235">
    <property type="term" value="C:receptor complex"/>
    <property type="evidence" value="ECO:0007669"/>
    <property type="project" value="TreeGrafter"/>
</dbReference>
<protein>
    <submittedName>
        <fullName evidence="13">Very low-density lipoprotein receptor-like</fullName>
    </submittedName>
</protein>
<dbReference type="Proteomes" id="UP001165740">
    <property type="component" value="Chromosome 4"/>
</dbReference>